<dbReference type="InterPro" id="IPR011992">
    <property type="entry name" value="EF-hand-dom_pair"/>
</dbReference>
<dbReference type="PROSITE" id="PS50222">
    <property type="entry name" value="EF_HAND_2"/>
    <property type="match status" value="2"/>
</dbReference>
<reference evidence="2 3" key="1">
    <citation type="submission" date="2023-05" db="EMBL/GenBank/DDBJ databases">
        <title>Xanthomonas rydalmerenesis sp. nov., a novel Xanthomonas species isolated from Fragaria x ananassa.</title>
        <authorList>
            <person name="McKnight D.J.E."/>
            <person name="Wong-Bajracharya J."/>
            <person name="Okoh E.B."/>
            <person name="Snijders F."/>
            <person name="Lidbetter F."/>
            <person name="Webster J."/>
            <person name="Djordjevic S.P."/>
            <person name="Bogema D.R."/>
            <person name="Chapman T.A."/>
        </authorList>
    </citation>
    <scope>NUCLEOTIDE SEQUENCE [LARGE SCALE GENOMIC DNA]</scope>
    <source>
        <strain evidence="2 3">DAR34883</strain>
    </source>
</reference>
<dbReference type="RefSeq" id="WP_184448842.1">
    <property type="nucleotide sequence ID" value="NZ_CP126170.1"/>
</dbReference>
<protein>
    <submittedName>
        <fullName evidence="2">EF-hand domain-containing protein</fullName>
    </submittedName>
</protein>
<proteinExistence type="predicted"/>
<accession>A0ABZ0JNC0</accession>
<feature type="domain" description="EF-hand" evidence="1">
    <location>
        <begin position="105"/>
        <end position="135"/>
    </location>
</feature>
<organism evidence="2 3">
    <name type="scientific">Xanthomonas rydalmerensis</name>
    <dbReference type="NCBI Taxonomy" id="3046274"/>
    <lineage>
        <taxon>Bacteria</taxon>
        <taxon>Pseudomonadati</taxon>
        <taxon>Pseudomonadota</taxon>
        <taxon>Gammaproteobacteria</taxon>
        <taxon>Lysobacterales</taxon>
        <taxon>Lysobacteraceae</taxon>
        <taxon>Xanthomonas</taxon>
    </lineage>
</organism>
<dbReference type="Gene3D" id="1.10.238.10">
    <property type="entry name" value="EF-hand"/>
    <property type="match status" value="1"/>
</dbReference>
<evidence type="ECO:0000313" key="3">
    <source>
        <dbReference type="Proteomes" id="UP001302020"/>
    </source>
</evidence>
<evidence type="ECO:0000313" key="2">
    <source>
        <dbReference type="EMBL" id="WOS40906.1"/>
    </source>
</evidence>
<gene>
    <name evidence="2" type="ORF">QN243_21410</name>
</gene>
<keyword evidence="3" id="KW-1185">Reference proteome</keyword>
<dbReference type="InterPro" id="IPR002048">
    <property type="entry name" value="EF_hand_dom"/>
</dbReference>
<dbReference type="Pfam" id="PF13202">
    <property type="entry name" value="EF-hand_5"/>
    <property type="match status" value="3"/>
</dbReference>
<sequence length="135" mass="14679">MSRGVPRTPLHERRLARRSSLRAGLTLGIACVLFAGSVANAEAQAIDSTASYLQRMDRDGDGRVSLDEYLVWMSYAFDARDLDHDGVLSPAELPGGRGPPITRAQHIATLTARFRKQDTNGDGYLSARELAAPPQ</sequence>
<dbReference type="PROSITE" id="PS00018">
    <property type="entry name" value="EF_HAND_1"/>
    <property type="match status" value="2"/>
</dbReference>
<name>A0ABZ0JNC0_9XANT</name>
<feature type="domain" description="EF-hand" evidence="1">
    <location>
        <begin position="44"/>
        <end position="79"/>
    </location>
</feature>
<dbReference type="EMBL" id="CP126172">
    <property type="protein sequence ID" value="WOS40906.1"/>
    <property type="molecule type" value="Genomic_DNA"/>
</dbReference>
<dbReference type="InterPro" id="IPR018247">
    <property type="entry name" value="EF_Hand_1_Ca_BS"/>
</dbReference>
<dbReference type="SUPFAM" id="SSF47473">
    <property type="entry name" value="EF-hand"/>
    <property type="match status" value="1"/>
</dbReference>
<dbReference type="Proteomes" id="UP001302020">
    <property type="component" value="Chromosome"/>
</dbReference>
<evidence type="ECO:0000259" key="1">
    <source>
        <dbReference type="PROSITE" id="PS50222"/>
    </source>
</evidence>